<dbReference type="Gene3D" id="1.25.40.10">
    <property type="entry name" value="Tetratricopeptide repeat domain"/>
    <property type="match status" value="1"/>
</dbReference>
<keyword evidence="4" id="KW-0732">Signal</keyword>
<evidence type="ECO:0000256" key="6">
    <source>
        <dbReference type="ARBA" id="ARBA00023237"/>
    </source>
</evidence>
<accession>A0ABV6HWJ2</accession>
<evidence type="ECO:0000313" key="10">
    <source>
        <dbReference type="EMBL" id="MFC0323256.1"/>
    </source>
</evidence>
<dbReference type="InterPro" id="IPR007655">
    <property type="entry name" value="Slam_C"/>
</dbReference>
<evidence type="ECO:0000256" key="1">
    <source>
        <dbReference type="ARBA" id="ARBA00004571"/>
    </source>
</evidence>
<dbReference type="SUPFAM" id="SSF48452">
    <property type="entry name" value="TPR-like"/>
    <property type="match status" value="1"/>
</dbReference>
<keyword evidence="6" id="KW-0998">Cell outer membrane</keyword>
<evidence type="ECO:0000256" key="5">
    <source>
        <dbReference type="ARBA" id="ARBA00023136"/>
    </source>
</evidence>
<comment type="subcellular location">
    <subcellularLocation>
        <location evidence="1">Cell outer membrane</location>
        <topology evidence="1">Multi-pass membrane protein</topology>
    </subcellularLocation>
</comment>
<dbReference type="Pfam" id="PF04575">
    <property type="entry name" value="SlipAM"/>
    <property type="match status" value="1"/>
</dbReference>
<organism evidence="10 11">
    <name type="scientific">Gallibacterium melopsittaci</name>
    <dbReference type="NCBI Taxonomy" id="516063"/>
    <lineage>
        <taxon>Bacteria</taxon>
        <taxon>Pseudomonadati</taxon>
        <taxon>Pseudomonadota</taxon>
        <taxon>Gammaproteobacteria</taxon>
        <taxon>Pasteurellales</taxon>
        <taxon>Pasteurellaceae</taxon>
        <taxon>Gallibacterium</taxon>
    </lineage>
</organism>
<feature type="domain" description="Surface lipoprotein assembly modifier C-terminal" evidence="8">
    <location>
        <begin position="154"/>
        <end position="444"/>
    </location>
</feature>
<keyword evidence="11" id="KW-1185">Reference proteome</keyword>
<keyword evidence="3" id="KW-0812">Transmembrane</keyword>
<evidence type="ECO:0000256" key="2">
    <source>
        <dbReference type="ARBA" id="ARBA00022452"/>
    </source>
</evidence>
<proteinExistence type="inferred from homology"/>
<keyword evidence="2" id="KW-1134">Transmembrane beta strand</keyword>
<evidence type="ECO:0000259" key="8">
    <source>
        <dbReference type="Pfam" id="PF04575"/>
    </source>
</evidence>
<keyword evidence="5" id="KW-0472">Membrane</keyword>
<evidence type="ECO:0000259" key="9">
    <source>
        <dbReference type="Pfam" id="PF24575"/>
    </source>
</evidence>
<comment type="similarity">
    <text evidence="7">Belongs to the Slam family.</text>
</comment>
<dbReference type="Proteomes" id="UP001589769">
    <property type="component" value="Unassembled WGS sequence"/>
</dbReference>
<protein>
    <submittedName>
        <fullName evidence="10">Surface lipoprotein assembly modifier</fullName>
    </submittedName>
</protein>
<reference evidence="10 11" key="1">
    <citation type="submission" date="2024-09" db="EMBL/GenBank/DDBJ databases">
        <authorList>
            <person name="Sun Q."/>
            <person name="Mori K."/>
        </authorList>
    </citation>
    <scope>NUCLEOTIDE SEQUENCE [LARGE SCALE GENOMIC DNA]</scope>
    <source>
        <strain evidence="10 11">CCM 7538</strain>
    </source>
</reference>
<evidence type="ECO:0000256" key="3">
    <source>
        <dbReference type="ARBA" id="ARBA00022692"/>
    </source>
</evidence>
<comment type="caution">
    <text evidence="10">The sequence shown here is derived from an EMBL/GenBank/DDBJ whole genome shotgun (WGS) entry which is preliminary data.</text>
</comment>
<dbReference type="InterPro" id="IPR011990">
    <property type="entry name" value="TPR-like_helical_dom_sf"/>
</dbReference>
<evidence type="ECO:0000256" key="4">
    <source>
        <dbReference type="ARBA" id="ARBA00022729"/>
    </source>
</evidence>
<gene>
    <name evidence="10" type="ORF">ACFFHT_06755</name>
</gene>
<dbReference type="Pfam" id="PF24575">
    <property type="entry name" value="TPR_Slam"/>
    <property type="match status" value="1"/>
</dbReference>
<name>A0ABV6HWJ2_9PAST</name>
<dbReference type="InterPro" id="IPR057556">
    <property type="entry name" value="TPR_Slam"/>
</dbReference>
<evidence type="ECO:0000313" key="11">
    <source>
        <dbReference type="Proteomes" id="UP001589769"/>
    </source>
</evidence>
<evidence type="ECO:0000256" key="7">
    <source>
        <dbReference type="ARBA" id="ARBA00023609"/>
    </source>
</evidence>
<dbReference type="EMBL" id="JBHLWA010000031">
    <property type="protein sequence ID" value="MFC0323256.1"/>
    <property type="molecule type" value="Genomic_DNA"/>
</dbReference>
<dbReference type="RefSeq" id="WP_382374686.1">
    <property type="nucleotide sequence ID" value="NZ_JBHLWA010000031.1"/>
</dbReference>
<feature type="domain" description="Surface lipoprotein assembly modifier N-terminal TPR repeats region" evidence="9">
    <location>
        <begin position="22"/>
        <end position="124"/>
    </location>
</feature>
<sequence length="444" mass="52256">MAKLDVPQKLSEKVSVPVKTTKISLAEIEKNPQLTAQILNQAILQRNIAVISKVLPIYRNFPIKDQILVLFAEGTLAEAQHHYELAIMKFRQILAIDPKLNPVRIALAINLFREQQNSAAKEQFNKAKSDQDIPQSIQLLIERYLQAIEQRSEWKISVVVNYLKENNVNHASAVREIEHTGFIKADKMLPQSAYGFAYSVNLVRDFNLLAAHYLSFENTLVGKLYWDNRDYDDVLNRTSLGYTHKSAKQTWRLLPFYERRWIGDKRYQWAQGIRAEWNRWLSDNWQLSGAVEYAKQRYFDREMLNGHNQLASLTLLWLRNPLQYFYWGTDVQREHTTVKQYSYIAPTLRLGWGQEWYCGVSSRLNLSFTKRNYQDEAVLGNVLPLGKVRVDKVYQVNFTLWKRDWHFWGVTPKLKFSWKKQESNIPSMYAYMDKNINLVFEKTF</sequence>
<keyword evidence="10" id="KW-0449">Lipoprotein</keyword>